<evidence type="ECO:0000313" key="2">
    <source>
        <dbReference type="EMBL" id="MCL6697578.1"/>
    </source>
</evidence>
<dbReference type="EMBL" id="JAMGBA010000001">
    <property type="protein sequence ID" value="MCL6697578.1"/>
    <property type="molecule type" value="Genomic_DNA"/>
</dbReference>
<sequence length="355" mass="40818">MMVRIAFLALAQAHQHLHWLPAALELAKRPGVRVDVLCPSRANLRFIGRYDPEKRLRCIWIPAQWRDGLFDLPPRKRVQKRYAWLFRRYPVLVTTETTSTRLKEDPKFTSRLIRIRHGAGDAATRLDDPRVRLFDLTLVGGEKDKRRLVAAGLGTEENIIVTGYSKFELVRPPERLFPNDKPIVLYNPHSRPDLSSWFNEGPALVREMEKLIEWNFIVAPHVRLDGGPDVRSDAANILIDRGSVRSIDMTYTQSASVYLGDASSQLYEFLIRPRPCIFVNSHRLDWQGREDFAHFKLGQVIERADQLKQALDRAMILQPQFEPLQELAMRDAIDDSDRPASQRQADAILSLSPRA</sequence>
<evidence type="ECO:0000313" key="3">
    <source>
        <dbReference type="Proteomes" id="UP001203410"/>
    </source>
</evidence>
<feature type="region of interest" description="Disordered" evidence="1">
    <location>
        <begin position="335"/>
        <end position="355"/>
    </location>
</feature>
<keyword evidence="3" id="KW-1185">Reference proteome</keyword>
<dbReference type="SUPFAM" id="SSF53756">
    <property type="entry name" value="UDP-Glycosyltransferase/glycogen phosphorylase"/>
    <property type="match status" value="1"/>
</dbReference>
<comment type="caution">
    <text evidence="2">The sequence shown here is derived from an EMBL/GenBank/DDBJ whole genome shotgun (WGS) entry which is preliminary data.</text>
</comment>
<reference evidence="2 3" key="1">
    <citation type="submission" date="2022-05" db="EMBL/GenBank/DDBJ databases">
        <authorList>
            <person name="Jo J.-H."/>
            <person name="Im W.-T."/>
        </authorList>
    </citation>
    <scope>NUCLEOTIDE SEQUENCE [LARGE SCALE GENOMIC DNA]</scope>
    <source>
        <strain evidence="2 3">NSE70-1</strain>
    </source>
</reference>
<dbReference type="InterPro" id="IPR043148">
    <property type="entry name" value="TagF_C"/>
</dbReference>
<keyword evidence="2" id="KW-0808">Transferase</keyword>
<accession>A0ABT0RRD8</accession>
<dbReference type="Proteomes" id="UP001203410">
    <property type="component" value="Unassembled WGS sequence"/>
</dbReference>
<organism evidence="2 3">
    <name type="scientific">Sphingomonas caseinilyticus</name>
    <dbReference type="NCBI Taxonomy" id="2908205"/>
    <lineage>
        <taxon>Bacteria</taxon>
        <taxon>Pseudomonadati</taxon>
        <taxon>Pseudomonadota</taxon>
        <taxon>Alphaproteobacteria</taxon>
        <taxon>Sphingomonadales</taxon>
        <taxon>Sphingomonadaceae</taxon>
        <taxon>Sphingomonas</taxon>
    </lineage>
</organism>
<dbReference type="GO" id="GO:0016740">
    <property type="term" value="F:transferase activity"/>
    <property type="evidence" value="ECO:0007669"/>
    <property type="project" value="UniProtKB-KW"/>
</dbReference>
<evidence type="ECO:0000256" key="1">
    <source>
        <dbReference type="SAM" id="MobiDB-lite"/>
    </source>
</evidence>
<dbReference type="Gene3D" id="3.40.50.12580">
    <property type="match status" value="1"/>
</dbReference>
<proteinExistence type="predicted"/>
<gene>
    <name evidence="2" type="ORF">LZ496_02100</name>
</gene>
<name>A0ABT0RRD8_9SPHN</name>
<protein>
    <submittedName>
        <fullName evidence="2">Glycosyl transferase</fullName>
    </submittedName>
</protein>